<dbReference type="PANTHER" id="PTHR46380:SF2">
    <property type="entry name" value="CYCLIN-D-BINDING MYB-LIKE TRANSCRIPTION FACTOR 1"/>
    <property type="match status" value="1"/>
</dbReference>
<feature type="domain" description="Myb-like" evidence="6">
    <location>
        <begin position="555"/>
        <end position="634"/>
    </location>
</feature>
<dbReference type="Pfam" id="PF00249">
    <property type="entry name" value="Myb_DNA-binding"/>
    <property type="match status" value="1"/>
</dbReference>
<evidence type="ECO:0000259" key="6">
    <source>
        <dbReference type="PROSITE" id="PS50090"/>
    </source>
</evidence>
<dbReference type="OrthoDB" id="39591at2759"/>
<reference evidence="8 9" key="1">
    <citation type="journal article" date="2018" name="Nat. Ecol. Evol.">
        <title>Pezizomycetes genomes reveal the molecular basis of ectomycorrhizal truffle lifestyle.</title>
        <authorList>
            <person name="Murat C."/>
            <person name="Payen T."/>
            <person name="Noel B."/>
            <person name="Kuo A."/>
            <person name="Morin E."/>
            <person name="Chen J."/>
            <person name="Kohler A."/>
            <person name="Krizsan K."/>
            <person name="Balestrini R."/>
            <person name="Da Silva C."/>
            <person name="Montanini B."/>
            <person name="Hainaut M."/>
            <person name="Levati E."/>
            <person name="Barry K.W."/>
            <person name="Belfiori B."/>
            <person name="Cichocki N."/>
            <person name="Clum A."/>
            <person name="Dockter R.B."/>
            <person name="Fauchery L."/>
            <person name="Guy J."/>
            <person name="Iotti M."/>
            <person name="Le Tacon F."/>
            <person name="Lindquist E.A."/>
            <person name="Lipzen A."/>
            <person name="Malagnac F."/>
            <person name="Mello A."/>
            <person name="Molinier V."/>
            <person name="Miyauchi S."/>
            <person name="Poulain J."/>
            <person name="Riccioni C."/>
            <person name="Rubini A."/>
            <person name="Sitrit Y."/>
            <person name="Splivallo R."/>
            <person name="Traeger S."/>
            <person name="Wang M."/>
            <person name="Zifcakova L."/>
            <person name="Wipf D."/>
            <person name="Zambonelli A."/>
            <person name="Paolocci F."/>
            <person name="Nowrousian M."/>
            <person name="Ottonello S."/>
            <person name="Baldrian P."/>
            <person name="Spatafora J.W."/>
            <person name="Henrissat B."/>
            <person name="Nagy L.G."/>
            <person name="Aury J.M."/>
            <person name="Wincker P."/>
            <person name="Grigoriev I.V."/>
            <person name="Bonfante P."/>
            <person name="Martin F.M."/>
        </authorList>
    </citation>
    <scope>NUCLEOTIDE SEQUENCE [LARGE SCALE GENOMIC DNA]</scope>
    <source>
        <strain evidence="8 9">CCBAS932</strain>
    </source>
</reference>
<dbReference type="PROSITE" id="PS50090">
    <property type="entry name" value="MYB_LIKE"/>
    <property type="match status" value="2"/>
</dbReference>
<feature type="coiled-coil region" evidence="4">
    <location>
        <begin position="842"/>
        <end position="876"/>
    </location>
</feature>
<gene>
    <name evidence="8" type="ORF">P167DRAFT_569574</name>
</gene>
<feature type="compositionally biased region" description="Low complexity" evidence="5">
    <location>
        <begin position="227"/>
        <end position="241"/>
    </location>
</feature>
<comment type="subcellular location">
    <subcellularLocation>
        <location evidence="1">Nucleus</location>
    </subcellularLocation>
</comment>
<feature type="region of interest" description="Disordered" evidence="5">
    <location>
        <begin position="341"/>
        <end position="438"/>
    </location>
</feature>
<evidence type="ECO:0000256" key="2">
    <source>
        <dbReference type="ARBA" id="ARBA00023125"/>
    </source>
</evidence>
<feature type="domain" description="HTH myb-type" evidence="7">
    <location>
        <begin position="609"/>
        <end position="638"/>
    </location>
</feature>
<dbReference type="InParanoid" id="A0A3N4L4R1"/>
<feature type="compositionally biased region" description="Polar residues" evidence="5">
    <location>
        <begin position="1"/>
        <end position="11"/>
    </location>
</feature>
<evidence type="ECO:0000256" key="3">
    <source>
        <dbReference type="ARBA" id="ARBA00023242"/>
    </source>
</evidence>
<keyword evidence="3" id="KW-0539">Nucleus</keyword>
<dbReference type="InterPro" id="IPR001005">
    <property type="entry name" value="SANT/Myb"/>
</dbReference>
<dbReference type="PROSITE" id="PS51294">
    <property type="entry name" value="HTH_MYB"/>
    <property type="match status" value="2"/>
</dbReference>
<feature type="compositionally biased region" description="Basic residues" evidence="5">
    <location>
        <begin position="47"/>
        <end position="56"/>
    </location>
</feature>
<dbReference type="SMART" id="SM00717">
    <property type="entry name" value="SANT"/>
    <property type="match status" value="3"/>
</dbReference>
<evidence type="ECO:0000256" key="5">
    <source>
        <dbReference type="SAM" id="MobiDB-lite"/>
    </source>
</evidence>
<evidence type="ECO:0000313" key="8">
    <source>
        <dbReference type="EMBL" id="RPB17833.1"/>
    </source>
</evidence>
<organism evidence="8 9">
    <name type="scientific">Morchella conica CCBAS932</name>
    <dbReference type="NCBI Taxonomy" id="1392247"/>
    <lineage>
        <taxon>Eukaryota</taxon>
        <taxon>Fungi</taxon>
        <taxon>Dikarya</taxon>
        <taxon>Ascomycota</taxon>
        <taxon>Pezizomycotina</taxon>
        <taxon>Pezizomycetes</taxon>
        <taxon>Pezizales</taxon>
        <taxon>Morchellaceae</taxon>
        <taxon>Morchella</taxon>
    </lineage>
</organism>
<feature type="compositionally biased region" description="Acidic residues" evidence="5">
    <location>
        <begin position="27"/>
        <end position="42"/>
    </location>
</feature>
<feature type="compositionally biased region" description="Acidic residues" evidence="5">
    <location>
        <begin position="184"/>
        <end position="194"/>
    </location>
</feature>
<dbReference type="EMBL" id="ML119105">
    <property type="protein sequence ID" value="RPB17833.1"/>
    <property type="molecule type" value="Genomic_DNA"/>
</dbReference>
<protein>
    <submittedName>
        <fullName evidence="8">Uncharacterized protein</fullName>
    </submittedName>
</protein>
<dbReference type="SUPFAM" id="SSF46689">
    <property type="entry name" value="Homeodomain-like"/>
    <property type="match status" value="1"/>
</dbReference>
<feature type="compositionally biased region" description="Pro residues" evidence="5">
    <location>
        <begin position="243"/>
        <end position="253"/>
    </location>
</feature>
<feature type="compositionally biased region" description="Low complexity" evidence="5">
    <location>
        <begin position="415"/>
        <end position="424"/>
    </location>
</feature>
<name>A0A3N4L4R1_9PEZI</name>
<dbReference type="AlphaFoldDB" id="A0A3N4L4R1"/>
<feature type="compositionally biased region" description="Pro residues" evidence="5">
    <location>
        <begin position="750"/>
        <end position="763"/>
    </location>
</feature>
<feature type="compositionally biased region" description="Low complexity" evidence="5">
    <location>
        <begin position="107"/>
        <end position="125"/>
    </location>
</feature>
<dbReference type="CDD" id="cd00167">
    <property type="entry name" value="SANT"/>
    <property type="match status" value="2"/>
</dbReference>
<feature type="region of interest" description="Disordered" evidence="5">
    <location>
        <begin position="164"/>
        <end position="259"/>
    </location>
</feature>
<evidence type="ECO:0000256" key="1">
    <source>
        <dbReference type="ARBA" id="ARBA00004123"/>
    </source>
</evidence>
<keyword evidence="4" id="KW-0175">Coiled coil</keyword>
<evidence type="ECO:0000256" key="4">
    <source>
        <dbReference type="SAM" id="Coils"/>
    </source>
</evidence>
<dbReference type="GO" id="GO:0003700">
    <property type="term" value="F:DNA-binding transcription factor activity"/>
    <property type="evidence" value="ECO:0007669"/>
    <property type="project" value="TreeGrafter"/>
</dbReference>
<sequence>MPSMGNSQSQPGDGDNDHANFVNQDPESIEENAPSEDPEEVVDVQKVKRRKKKKSKKDKERVDDDEKDASEGASNENQEQLLQKKIKEGEKSKKNGKENEDDDIEDVVTVATTTTTTTTTAVPTTSGEKSKRKKKNRQTSQEEESAQALLALNKGLQEVNSVADGDTVVVAAPEGENSPHDIEQADGADDGDGQDEPKKKKRRGNRKTSKTNKSKSSEEEIADLDEIVVAAPIAPPQIEEASPQPPTNPPILTNPPTNATSQAEDLALLQYTDLQHHSLHEIPDSDRIISQHLAAHMSKHNPIPQSNIPDLGDVLMGEELTGNEFDTDLATLVSPLRNANKAKAPTSYKRKRLPEDDPNKLVDPALRALDAAAGQDDEAEEMGGDKSKRKRRLPADSVLPPTPVAAKRPPRARKPTTAPTPVDGTSGGAGASGNGGTFTLDERHAIDKHLSEYMGIHKLSHADLCSRVWSNDRKKDDFWESVCGVLPNRSRASIYKHVRRSYHVFQQRAKWTAEDDEELARLVAEKGSSWKDVGDAMGRMGEDCRDRWRNYVKCGKDRGRDRWADDEESELRRVLKIVLSTIRTNKGNSIGPEEIDLEADEVEGEEEINWTSVSELMGNKRSRIQCRYKWNKMKQQRARVTGVPTGESRGALWKKRKVKLNVEDMKVGDKVWILEQIRESQAKEEKSIPWDNIGEQSALWSARDLERGYKSMRAHLPHRRLPLHEIISRLLSNLNELPLEIRTERYQPHSMPPTQTPPQPQPQPQNGYEYVHQEHHTTYPLHNPAPVVAMNSLTGDLDTNEYTHHQHNEMDMVDPALIGQGGISSGVQQDLEKTAGEAILIAQAAAAAAQAQEAEVRGLENMIEEEGETERELRRRLGV</sequence>
<feature type="domain" description="HTH myb-type" evidence="7">
    <location>
        <begin position="503"/>
        <end position="556"/>
    </location>
</feature>
<feature type="region of interest" description="Disordered" evidence="5">
    <location>
        <begin position="1"/>
        <end position="149"/>
    </location>
</feature>
<dbReference type="InterPro" id="IPR009057">
    <property type="entry name" value="Homeodomain-like_sf"/>
</dbReference>
<feature type="compositionally biased region" description="Polar residues" evidence="5">
    <location>
        <begin position="72"/>
        <end position="81"/>
    </location>
</feature>
<evidence type="ECO:0000313" key="9">
    <source>
        <dbReference type="Proteomes" id="UP000277580"/>
    </source>
</evidence>
<proteinExistence type="predicted"/>
<dbReference type="PANTHER" id="PTHR46380">
    <property type="entry name" value="CYCLIN-D-BINDING MYB-LIKE TRANSCRIPTION FACTOR 1"/>
    <property type="match status" value="1"/>
</dbReference>
<dbReference type="Gene3D" id="1.10.10.60">
    <property type="entry name" value="Homeodomain-like"/>
    <property type="match status" value="2"/>
</dbReference>
<keyword evidence="2" id="KW-0238">DNA-binding</keyword>
<feature type="region of interest" description="Disordered" evidence="5">
    <location>
        <begin position="747"/>
        <end position="766"/>
    </location>
</feature>
<feature type="compositionally biased region" description="Basic residues" evidence="5">
    <location>
        <begin position="199"/>
        <end position="213"/>
    </location>
</feature>
<keyword evidence="9" id="KW-1185">Reference proteome</keyword>
<dbReference type="Proteomes" id="UP000277580">
    <property type="component" value="Unassembled WGS sequence"/>
</dbReference>
<dbReference type="InterPro" id="IPR051651">
    <property type="entry name" value="DMTF1_DNA-bind_reg"/>
</dbReference>
<dbReference type="InterPro" id="IPR017930">
    <property type="entry name" value="Myb_dom"/>
</dbReference>
<dbReference type="GO" id="GO:0005634">
    <property type="term" value="C:nucleus"/>
    <property type="evidence" value="ECO:0007669"/>
    <property type="project" value="UniProtKB-SubCell"/>
</dbReference>
<feature type="compositionally biased region" description="Basic and acidic residues" evidence="5">
    <location>
        <begin position="85"/>
        <end position="98"/>
    </location>
</feature>
<dbReference type="STRING" id="1392247.A0A3N4L4R1"/>
<evidence type="ECO:0000259" key="7">
    <source>
        <dbReference type="PROSITE" id="PS51294"/>
    </source>
</evidence>
<feature type="compositionally biased region" description="Gly residues" evidence="5">
    <location>
        <begin position="425"/>
        <end position="436"/>
    </location>
</feature>
<dbReference type="GO" id="GO:0000976">
    <property type="term" value="F:transcription cis-regulatory region binding"/>
    <property type="evidence" value="ECO:0007669"/>
    <property type="project" value="TreeGrafter"/>
</dbReference>
<feature type="domain" description="Myb-like" evidence="6">
    <location>
        <begin position="507"/>
        <end position="552"/>
    </location>
</feature>
<accession>A0A3N4L4R1</accession>